<accession>A0ABV7RLV0</accession>
<protein>
    <submittedName>
        <fullName evidence="2">KTSC domain-containing protein</fullName>
    </submittedName>
</protein>
<gene>
    <name evidence="2" type="ORF">ACFOLC_00995</name>
</gene>
<proteinExistence type="predicted"/>
<dbReference type="InterPro" id="IPR025309">
    <property type="entry name" value="KTSC_dom"/>
</dbReference>
<evidence type="ECO:0000313" key="2">
    <source>
        <dbReference type="EMBL" id="MFC3549586.1"/>
    </source>
</evidence>
<dbReference type="Pfam" id="PF13619">
    <property type="entry name" value="KTSC"/>
    <property type="match status" value="1"/>
</dbReference>
<reference evidence="3" key="1">
    <citation type="journal article" date="2019" name="Int. J. Syst. Evol. Microbiol.">
        <title>The Global Catalogue of Microorganisms (GCM) 10K type strain sequencing project: providing services to taxonomists for standard genome sequencing and annotation.</title>
        <authorList>
            <consortium name="The Broad Institute Genomics Platform"/>
            <consortium name="The Broad Institute Genome Sequencing Center for Infectious Disease"/>
            <person name="Wu L."/>
            <person name="Ma J."/>
        </authorList>
    </citation>
    <scope>NUCLEOTIDE SEQUENCE [LARGE SCALE GENOMIC DNA]</scope>
    <source>
        <strain evidence="3">KCTC 42875</strain>
    </source>
</reference>
<dbReference type="EMBL" id="JBHRXK010000001">
    <property type="protein sequence ID" value="MFC3549586.1"/>
    <property type="molecule type" value="Genomic_DNA"/>
</dbReference>
<feature type="domain" description="KTSC" evidence="1">
    <location>
        <begin position="8"/>
        <end position="63"/>
    </location>
</feature>
<sequence length="78" mass="8821">MKREPVDSEVLRSIGYDPDTGVLELEFDGGTVYRYFDVPARLYAGLMTARSHGEFFSDYIRNAGFDYLQVSPPPGHDD</sequence>
<evidence type="ECO:0000259" key="1">
    <source>
        <dbReference type="Pfam" id="PF13619"/>
    </source>
</evidence>
<organism evidence="2 3">
    <name type="scientific">Lysobacter cavernae</name>
    <dbReference type="NCBI Taxonomy" id="1685901"/>
    <lineage>
        <taxon>Bacteria</taxon>
        <taxon>Pseudomonadati</taxon>
        <taxon>Pseudomonadota</taxon>
        <taxon>Gammaproteobacteria</taxon>
        <taxon>Lysobacterales</taxon>
        <taxon>Lysobacteraceae</taxon>
        <taxon>Lysobacter</taxon>
    </lineage>
</organism>
<dbReference type="Proteomes" id="UP001595740">
    <property type="component" value="Unassembled WGS sequence"/>
</dbReference>
<dbReference type="RefSeq" id="WP_386756837.1">
    <property type="nucleotide sequence ID" value="NZ_JBHRXK010000001.1"/>
</dbReference>
<comment type="caution">
    <text evidence="2">The sequence shown here is derived from an EMBL/GenBank/DDBJ whole genome shotgun (WGS) entry which is preliminary data.</text>
</comment>
<evidence type="ECO:0000313" key="3">
    <source>
        <dbReference type="Proteomes" id="UP001595740"/>
    </source>
</evidence>
<name>A0ABV7RLV0_9GAMM</name>
<keyword evidence="3" id="KW-1185">Reference proteome</keyword>